<name>A0A1S9PDI1_9SPHI</name>
<protein>
    <submittedName>
        <fullName evidence="1">Uncharacterized protein</fullName>
    </submittedName>
</protein>
<evidence type="ECO:0000313" key="1">
    <source>
        <dbReference type="EMBL" id="OOQ58990.1"/>
    </source>
</evidence>
<dbReference type="Proteomes" id="UP000189739">
    <property type="component" value="Unassembled WGS sequence"/>
</dbReference>
<organism evidence="1 2">
    <name type="scientific">Mucilaginibacter pedocola</name>
    <dbReference type="NCBI Taxonomy" id="1792845"/>
    <lineage>
        <taxon>Bacteria</taxon>
        <taxon>Pseudomonadati</taxon>
        <taxon>Bacteroidota</taxon>
        <taxon>Sphingobacteriia</taxon>
        <taxon>Sphingobacteriales</taxon>
        <taxon>Sphingobacteriaceae</taxon>
        <taxon>Mucilaginibacter</taxon>
    </lineage>
</organism>
<dbReference type="STRING" id="1792845.BC343_29965"/>
<dbReference type="EMBL" id="MBTF01000019">
    <property type="protein sequence ID" value="OOQ58990.1"/>
    <property type="molecule type" value="Genomic_DNA"/>
</dbReference>
<gene>
    <name evidence="1" type="ORF">BC343_29965</name>
</gene>
<proteinExistence type="predicted"/>
<dbReference type="AlphaFoldDB" id="A0A1S9PDI1"/>
<comment type="caution">
    <text evidence="1">The sequence shown here is derived from an EMBL/GenBank/DDBJ whole genome shotgun (WGS) entry which is preliminary data.</text>
</comment>
<evidence type="ECO:0000313" key="2">
    <source>
        <dbReference type="Proteomes" id="UP000189739"/>
    </source>
</evidence>
<reference evidence="1 2" key="1">
    <citation type="submission" date="2016-07" db="EMBL/GenBank/DDBJ databases">
        <title>Genomic analysis of zinc-resistant bacterium Mucilaginibacter pedocola TBZ30.</title>
        <authorList>
            <person name="Huang J."/>
            <person name="Tang J."/>
        </authorList>
    </citation>
    <scope>NUCLEOTIDE SEQUENCE [LARGE SCALE GENOMIC DNA]</scope>
    <source>
        <strain evidence="1 2">TBZ30</strain>
    </source>
</reference>
<sequence>MGFFMALIYISRMKYLFLFIFLCFVACKQPAQTKTNIKLSSKAIAPKHSGYGQTVLNNYQKFIAGLDVTDMASATIAAKKYTELFKGENQATRDTAYFLIADNFINKLNVVVDSLNYVNGMSADSLLADTSQIDTVPTPKLSASLLSYGKRLRENGFYVYISEGDSYIGRDYEFSIKWFAPLLSPVLRQYITQLNKDEKEGFQEDAGLTISPGQLVDRTVWWEKFAMQHPHSLIYKAAEENRAAYLSTLLIGMDNTRAADDYETGGLTDYFKEAWAYLQQHYANSQTNKLASTYFRLLQNRQKVKADALLKEYEKKKLI</sequence>
<keyword evidence="2" id="KW-1185">Reference proteome</keyword>
<accession>A0A1S9PDI1</accession>